<name>A0A0G0VGT3_9BACT</name>
<evidence type="ECO:0000313" key="1">
    <source>
        <dbReference type="EMBL" id="KKR98841.1"/>
    </source>
</evidence>
<proteinExistence type="predicted"/>
<dbReference type="Proteomes" id="UP000033930">
    <property type="component" value="Unassembled WGS sequence"/>
</dbReference>
<evidence type="ECO:0000313" key="2">
    <source>
        <dbReference type="Proteomes" id="UP000033930"/>
    </source>
</evidence>
<dbReference type="EMBL" id="LCAW01000015">
    <property type="protein sequence ID" value="KKR98841.1"/>
    <property type="molecule type" value="Genomic_DNA"/>
</dbReference>
<dbReference type="AlphaFoldDB" id="A0A0G0VGT3"/>
<reference evidence="1 2" key="1">
    <citation type="journal article" date="2015" name="Nature">
        <title>rRNA introns, odd ribosomes, and small enigmatic genomes across a large radiation of phyla.</title>
        <authorList>
            <person name="Brown C.T."/>
            <person name="Hug L.A."/>
            <person name="Thomas B.C."/>
            <person name="Sharon I."/>
            <person name="Castelle C.J."/>
            <person name="Singh A."/>
            <person name="Wilkins M.J."/>
            <person name="Williams K.H."/>
            <person name="Banfield J.F."/>
        </authorList>
    </citation>
    <scope>NUCLEOTIDE SEQUENCE [LARGE SCALE GENOMIC DNA]</scope>
</reference>
<sequence length="304" mass="33757">MTARITSGQRDRITEFAMAGTRKVVDTMALDIDQAQLVITNGDEFGQIVGDAVRLALTRLSVSQEYANEEVASTWVYPPEYTGPAPIGEQIETLARLYGISPNETMRFVEQVLPTLTLPDGAEGWFAIPSVNAIAARHFMSVTNPHERYCRASVVMFDLLKESRNFHNYREGQIAPDRLHQHARTAMMLERIAAEQQGDILVIPSQFGLRHAGRSVRRGRAVYAKTEFGHGTLAVGSMTLTHPTRFIRWGQLHTDCAGDDFTAVAVEFLRAPVFYFCDGRLWFGTARVGRAGESYGSASGFLPQ</sequence>
<comment type="caution">
    <text evidence="1">The sequence shown here is derived from an EMBL/GenBank/DDBJ whole genome shotgun (WGS) entry which is preliminary data.</text>
</comment>
<protein>
    <submittedName>
        <fullName evidence="1">Uncharacterized protein</fullName>
    </submittedName>
</protein>
<gene>
    <name evidence="1" type="ORF">UU50_C0015G0010</name>
</gene>
<accession>A0A0G0VGT3</accession>
<organism evidence="1 2">
    <name type="scientific">Candidatus Uhrbacteria bacterium GW2011_GWC1_41_20</name>
    <dbReference type="NCBI Taxonomy" id="1618983"/>
    <lineage>
        <taxon>Bacteria</taxon>
        <taxon>Candidatus Uhriibacteriota</taxon>
    </lineage>
</organism>